<evidence type="ECO:0000256" key="1">
    <source>
        <dbReference type="SAM" id="Phobius"/>
    </source>
</evidence>
<dbReference type="Proteomes" id="UP000235672">
    <property type="component" value="Unassembled WGS sequence"/>
</dbReference>
<protein>
    <recommendedName>
        <fullName evidence="4">Cora-domain-containing protein</fullName>
    </recommendedName>
</protein>
<reference evidence="2 3" key="1">
    <citation type="submission" date="2016-05" db="EMBL/GenBank/DDBJ databases">
        <title>A degradative enzymes factory behind the ericoid mycorrhizal symbiosis.</title>
        <authorList>
            <consortium name="DOE Joint Genome Institute"/>
            <person name="Martino E."/>
            <person name="Morin E."/>
            <person name="Grelet G."/>
            <person name="Kuo A."/>
            <person name="Kohler A."/>
            <person name="Daghino S."/>
            <person name="Barry K."/>
            <person name="Choi C."/>
            <person name="Cichocki N."/>
            <person name="Clum A."/>
            <person name="Copeland A."/>
            <person name="Hainaut M."/>
            <person name="Haridas S."/>
            <person name="Labutti K."/>
            <person name="Lindquist E."/>
            <person name="Lipzen A."/>
            <person name="Khouja H.-R."/>
            <person name="Murat C."/>
            <person name="Ohm R."/>
            <person name="Olson A."/>
            <person name="Spatafora J."/>
            <person name="Veneault-Fourrey C."/>
            <person name="Henrissat B."/>
            <person name="Grigoriev I."/>
            <person name="Martin F."/>
            <person name="Perotto S."/>
        </authorList>
    </citation>
    <scope>NUCLEOTIDE SEQUENCE [LARGE SCALE GENOMIC DNA]</scope>
    <source>
        <strain evidence="2 3">UAMH 7357</strain>
    </source>
</reference>
<dbReference type="OrthoDB" id="5428055at2759"/>
<accession>A0A2J6QEA3</accession>
<proteinExistence type="predicted"/>
<sequence length="620" mass="71782">MSDHSANHRNFKWKGNTSGEKRCSLQCFENAWHECFFIHHDFTGKDDVSAVDRKKILGSVDDELTIFLDVSDDLISPCEADEVWRYCEGCTSLGEEQDDIGKVESRRDIWIDDRNNPELTGKGATRICGNLSTIGFLKHLKQPRYKLKNAPDAERRLIHIANLTPDIILAIAATTSFHQVPAVRDAICKHVSFRPSIQAYVPSDGKPTFQLEFHIPFFALRKAPQTNNPPPSARSRRLRSWEDMTLLTRDNTGSERPESYRLHRAQISFVIHGFDEWNWTAWAFEDTDHELQESDDLAADAGVGDDEAVLIEDPIASGLLNANDPIWKPREYFTKVLEIRIKKVREEWDALVHMLQHDRNENKQLQPFIYSKSRRARSGRTEEMNTSFQWTRGRLNLVTELLVALLGIIHEWDTFLSPDGDWGYFSDLDRFPSHSREFHVAGQSLRSINRAFKRLENNRQRLLSMEKTLSDDLSTLKLLLNLEGNAATESSAFMSKFTIWVLCPYSLSVGMFSMQPSVIPFQLTFTWFVITMMIMMFAIFVIQWLMRRWALWHSHVLWVKLKKVIEQHQEETARGMEPECKKDQVPDILRNREGIDLRDETELQTMRARISSSRLNISPV</sequence>
<gene>
    <name evidence="2" type="ORF">NA56DRAFT_491835</name>
</gene>
<feature type="transmembrane region" description="Helical" evidence="1">
    <location>
        <begin position="525"/>
        <end position="545"/>
    </location>
</feature>
<keyword evidence="1" id="KW-1133">Transmembrane helix</keyword>
<dbReference type="EMBL" id="KZ613472">
    <property type="protein sequence ID" value="PMD24587.1"/>
    <property type="molecule type" value="Genomic_DNA"/>
</dbReference>
<keyword evidence="1" id="KW-0812">Transmembrane</keyword>
<name>A0A2J6QEA3_9HELO</name>
<evidence type="ECO:0008006" key="4">
    <source>
        <dbReference type="Google" id="ProtNLM"/>
    </source>
</evidence>
<dbReference type="AlphaFoldDB" id="A0A2J6QEA3"/>
<keyword evidence="3" id="KW-1185">Reference proteome</keyword>
<evidence type="ECO:0000313" key="3">
    <source>
        <dbReference type="Proteomes" id="UP000235672"/>
    </source>
</evidence>
<keyword evidence="1" id="KW-0472">Membrane</keyword>
<organism evidence="2 3">
    <name type="scientific">Hyaloscypha hepaticicola</name>
    <dbReference type="NCBI Taxonomy" id="2082293"/>
    <lineage>
        <taxon>Eukaryota</taxon>
        <taxon>Fungi</taxon>
        <taxon>Dikarya</taxon>
        <taxon>Ascomycota</taxon>
        <taxon>Pezizomycotina</taxon>
        <taxon>Leotiomycetes</taxon>
        <taxon>Helotiales</taxon>
        <taxon>Hyaloscyphaceae</taxon>
        <taxon>Hyaloscypha</taxon>
    </lineage>
</organism>
<evidence type="ECO:0000313" key="2">
    <source>
        <dbReference type="EMBL" id="PMD24587.1"/>
    </source>
</evidence>